<organism evidence="1 2">
    <name type="scientific">Cetraspora pellucida</name>
    <dbReference type="NCBI Taxonomy" id="1433469"/>
    <lineage>
        <taxon>Eukaryota</taxon>
        <taxon>Fungi</taxon>
        <taxon>Fungi incertae sedis</taxon>
        <taxon>Mucoromycota</taxon>
        <taxon>Glomeromycotina</taxon>
        <taxon>Glomeromycetes</taxon>
        <taxon>Diversisporales</taxon>
        <taxon>Gigasporaceae</taxon>
        <taxon>Cetraspora</taxon>
    </lineage>
</organism>
<sequence length="175" mass="19801">MSSRKKSLIKKSVKKNVGGRPPSEGDETSKKGYYSTTCSFCDQYWALAKPSKLKTHLAYECQKVDSDTRIKVLISLTNDCVDSDNDTASTSTTASKKQKLKNDINIDSEYENIPILLDKEDQINKILLKMVVCCNLPFTIIEHPFFQEYTKALHATYSIPSHWILSNTLLDQELA</sequence>
<evidence type="ECO:0000313" key="2">
    <source>
        <dbReference type="Proteomes" id="UP000789366"/>
    </source>
</evidence>
<dbReference type="Proteomes" id="UP000789366">
    <property type="component" value="Unassembled WGS sequence"/>
</dbReference>
<comment type="caution">
    <text evidence="1">The sequence shown here is derived from an EMBL/GenBank/DDBJ whole genome shotgun (WGS) entry which is preliminary data.</text>
</comment>
<gene>
    <name evidence="1" type="ORF">SPELUC_LOCUS1409</name>
</gene>
<proteinExistence type="predicted"/>
<accession>A0ACA9KBY0</accession>
<dbReference type="EMBL" id="CAJVPW010000753">
    <property type="protein sequence ID" value="CAG8464560.1"/>
    <property type="molecule type" value="Genomic_DNA"/>
</dbReference>
<reference evidence="1" key="1">
    <citation type="submission" date="2021-06" db="EMBL/GenBank/DDBJ databases">
        <authorList>
            <person name="Kallberg Y."/>
            <person name="Tangrot J."/>
            <person name="Rosling A."/>
        </authorList>
    </citation>
    <scope>NUCLEOTIDE SEQUENCE</scope>
    <source>
        <strain evidence="1">28 12/20/2015</strain>
    </source>
</reference>
<name>A0ACA9KBY0_9GLOM</name>
<keyword evidence="2" id="KW-1185">Reference proteome</keyword>
<evidence type="ECO:0000313" key="1">
    <source>
        <dbReference type="EMBL" id="CAG8464560.1"/>
    </source>
</evidence>
<protein>
    <submittedName>
        <fullName evidence="1">1373_t:CDS:1</fullName>
    </submittedName>
</protein>